<dbReference type="AlphaFoldDB" id="A0A7Z2VG09"/>
<sequence length="278" mass="32362">MHRRAVFPTPSETMPLQMETIGFNHDQEPIHRPEGYPFFHWLQTLEGEGELIVQGKAFKLPERSGVLLHPHAQHRYFAKSATWKTYYVTFTGSLATNLAIDLHGTFTDKIQWDRNDDEITSHIEHMLQLAESGTDASGWKSSAELYRFLTLLKTNGTKNNLPSLTRRLERVQQLLDWLEIEYANPELGLAMMAEQLDVGERQMNERFRELFGQTAYAYLIQLRLRKAKEWLPSRPEWTVRQIGEAVGFRDASHFVATFRQKEGMTPEKYRRLHGFSPL</sequence>
<dbReference type="PROSITE" id="PS01124">
    <property type="entry name" value="HTH_ARAC_FAMILY_2"/>
    <property type="match status" value="1"/>
</dbReference>
<dbReference type="PRINTS" id="PR00032">
    <property type="entry name" value="HTHARAC"/>
</dbReference>
<dbReference type="RefSeq" id="WP_169278547.1">
    <property type="nucleotide sequence ID" value="NZ_CP051680.1"/>
</dbReference>
<dbReference type="InterPro" id="IPR003313">
    <property type="entry name" value="AraC-bd"/>
</dbReference>
<dbReference type="InterPro" id="IPR018060">
    <property type="entry name" value="HTH_AraC"/>
</dbReference>
<evidence type="ECO:0000256" key="3">
    <source>
        <dbReference type="ARBA" id="ARBA00023163"/>
    </source>
</evidence>
<evidence type="ECO:0000313" key="5">
    <source>
        <dbReference type="EMBL" id="QJD82245.1"/>
    </source>
</evidence>
<proteinExistence type="predicted"/>
<keyword evidence="3" id="KW-0804">Transcription</keyword>
<dbReference type="SUPFAM" id="SSF51215">
    <property type="entry name" value="Regulatory protein AraC"/>
    <property type="match status" value="1"/>
</dbReference>
<dbReference type="KEGG" id="cheb:HH215_02975"/>
<dbReference type="EMBL" id="CP051680">
    <property type="protein sequence ID" value="QJD82245.1"/>
    <property type="molecule type" value="Genomic_DNA"/>
</dbReference>
<dbReference type="Pfam" id="PF12833">
    <property type="entry name" value="HTH_18"/>
    <property type="match status" value="1"/>
</dbReference>
<dbReference type="InterPro" id="IPR018062">
    <property type="entry name" value="HTH_AraC-typ_CS"/>
</dbReference>
<dbReference type="InterPro" id="IPR009057">
    <property type="entry name" value="Homeodomain-like_sf"/>
</dbReference>
<dbReference type="InterPro" id="IPR037923">
    <property type="entry name" value="HTH-like"/>
</dbReference>
<evidence type="ECO:0000313" key="6">
    <source>
        <dbReference type="Proteomes" id="UP000502248"/>
    </source>
</evidence>
<dbReference type="GO" id="GO:0043565">
    <property type="term" value="F:sequence-specific DNA binding"/>
    <property type="evidence" value="ECO:0007669"/>
    <property type="project" value="InterPro"/>
</dbReference>
<feature type="domain" description="HTH araC/xylS-type" evidence="4">
    <location>
        <begin position="172"/>
        <end position="272"/>
    </location>
</feature>
<accession>A0A7Z2VG09</accession>
<evidence type="ECO:0000256" key="1">
    <source>
        <dbReference type="ARBA" id="ARBA00023015"/>
    </source>
</evidence>
<dbReference type="Pfam" id="PF02311">
    <property type="entry name" value="AraC_binding"/>
    <property type="match status" value="1"/>
</dbReference>
<gene>
    <name evidence="5" type="ORF">HH215_02975</name>
</gene>
<dbReference type="SMART" id="SM00342">
    <property type="entry name" value="HTH_ARAC"/>
    <property type="match status" value="1"/>
</dbReference>
<keyword evidence="1" id="KW-0805">Transcription regulation</keyword>
<dbReference type="InterPro" id="IPR020449">
    <property type="entry name" value="Tscrpt_reg_AraC-type_HTH"/>
</dbReference>
<reference evidence="5 6" key="1">
    <citation type="submission" date="2020-04" db="EMBL/GenBank/DDBJ databases">
        <title>Genome sequencing of novel species.</title>
        <authorList>
            <person name="Heo J."/>
            <person name="Kim S.-J."/>
            <person name="Kim J.-S."/>
            <person name="Hong S.-B."/>
            <person name="Kwon S.-W."/>
        </authorList>
    </citation>
    <scope>NUCLEOTIDE SEQUENCE [LARGE SCALE GENOMIC DNA]</scope>
    <source>
        <strain evidence="5 6">MFER-1</strain>
    </source>
</reference>
<keyword evidence="6" id="KW-1185">Reference proteome</keyword>
<dbReference type="Proteomes" id="UP000502248">
    <property type="component" value="Chromosome"/>
</dbReference>
<name>A0A7Z2VG09_9BACL</name>
<protein>
    <submittedName>
        <fullName evidence="5">AraC family transcriptional regulator</fullName>
    </submittedName>
</protein>
<organism evidence="5 6">
    <name type="scientific">Cohnella herbarum</name>
    <dbReference type="NCBI Taxonomy" id="2728023"/>
    <lineage>
        <taxon>Bacteria</taxon>
        <taxon>Bacillati</taxon>
        <taxon>Bacillota</taxon>
        <taxon>Bacilli</taxon>
        <taxon>Bacillales</taxon>
        <taxon>Paenibacillaceae</taxon>
        <taxon>Cohnella</taxon>
    </lineage>
</organism>
<evidence type="ECO:0000256" key="2">
    <source>
        <dbReference type="ARBA" id="ARBA00023125"/>
    </source>
</evidence>
<dbReference type="Gene3D" id="2.60.120.280">
    <property type="entry name" value="Regulatory protein AraC"/>
    <property type="match status" value="1"/>
</dbReference>
<dbReference type="PROSITE" id="PS00041">
    <property type="entry name" value="HTH_ARAC_FAMILY_1"/>
    <property type="match status" value="1"/>
</dbReference>
<dbReference type="PANTHER" id="PTHR43280">
    <property type="entry name" value="ARAC-FAMILY TRANSCRIPTIONAL REGULATOR"/>
    <property type="match status" value="1"/>
</dbReference>
<dbReference type="PANTHER" id="PTHR43280:SF28">
    <property type="entry name" value="HTH-TYPE TRANSCRIPTIONAL ACTIVATOR RHAS"/>
    <property type="match status" value="1"/>
</dbReference>
<dbReference type="GO" id="GO:0003700">
    <property type="term" value="F:DNA-binding transcription factor activity"/>
    <property type="evidence" value="ECO:0007669"/>
    <property type="project" value="InterPro"/>
</dbReference>
<keyword evidence="2" id="KW-0238">DNA-binding</keyword>
<evidence type="ECO:0000259" key="4">
    <source>
        <dbReference type="PROSITE" id="PS01124"/>
    </source>
</evidence>
<dbReference type="SUPFAM" id="SSF46689">
    <property type="entry name" value="Homeodomain-like"/>
    <property type="match status" value="1"/>
</dbReference>
<dbReference type="Gene3D" id="1.10.10.60">
    <property type="entry name" value="Homeodomain-like"/>
    <property type="match status" value="1"/>
</dbReference>